<reference evidence="3" key="1">
    <citation type="submission" date="2015-09" db="EMBL/GenBank/DDBJ databases">
        <authorList>
            <person name="Fill T.P."/>
            <person name="Baretta J.F."/>
            <person name="de Almeida L.G."/>
            <person name="Rocha M."/>
            <person name="de Souza D.H."/>
            <person name="Malavazi I."/>
            <person name="Cerdeira L.T."/>
            <person name="Hong H."/>
            <person name="Samborskyy M."/>
            <person name="de Vasconcelos A.T."/>
            <person name="Leadlay P."/>
            <person name="Rodrigues-Filho E."/>
        </authorList>
    </citation>
    <scope>NUCLEOTIDE SEQUENCE [LARGE SCALE GENOMIC DNA]</scope>
    <source>
        <strain evidence="3">LaBioMMi 136</strain>
    </source>
</reference>
<sequence length="340" mass="38586">MADSISSSLVSRDDLHIFSEFEDEDRKEYIRMILVRHNELRLISRACLFTLWFSDKAVLRQIAHGENGWNPSLIVCRLSSQPYLPFDPVGRIAKGRRDEMADKTPGARDPEIVEKVSGFSLKIAYIVPFHLHQTPRAGLWALLRDFWGARAEAWKHAIIGATDNFNTEQVTNLMALNRLLYVYWEDCSCAFRPVRVADDEMSMDVAFHWLPLPSGKKTDMIPIDRNPFGLGAEKGLLKSPGLNLKIFNHETDRVICSGDVFTIRTTDKEKLPLPSMELLEMLWILKRIARMQGGEDEVDDAESDKDSSSQSRSRSASPYSLSLDERVLGDLAEESGWQGV</sequence>
<accession>A0A1S9RHY9</accession>
<feature type="compositionally biased region" description="Acidic residues" evidence="1">
    <location>
        <begin position="294"/>
        <end position="303"/>
    </location>
</feature>
<evidence type="ECO:0000256" key="1">
    <source>
        <dbReference type="SAM" id="MobiDB-lite"/>
    </source>
</evidence>
<evidence type="ECO:0008006" key="4">
    <source>
        <dbReference type="Google" id="ProtNLM"/>
    </source>
</evidence>
<proteinExistence type="predicted"/>
<feature type="region of interest" description="Disordered" evidence="1">
    <location>
        <begin position="294"/>
        <end position="321"/>
    </location>
</feature>
<dbReference type="Proteomes" id="UP000190744">
    <property type="component" value="Unassembled WGS sequence"/>
</dbReference>
<name>A0A1S9RHY9_PENBI</name>
<feature type="compositionally biased region" description="Low complexity" evidence="1">
    <location>
        <begin position="308"/>
        <end position="321"/>
    </location>
</feature>
<evidence type="ECO:0000313" key="2">
    <source>
        <dbReference type="EMBL" id="OOQ84688.1"/>
    </source>
</evidence>
<dbReference type="EMBL" id="LJBN01000177">
    <property type="protein sequence ID" value="OOQ84688.1"/>
    <property type="molecule type" value="Genomic_DNA"/>
</dbReference>
<dbReference type="AlphaFoldDB" id="A0A1S9RHY9"/>
<gene>
    <name evidence="2" type="ORF">PEBR_29545</name>
</gene>
<protein>
    <recommendedName>
        <fullName evidence="4">HNH nuclease domain-containing protein</fullName>
    </recommendedName>
</protein>
<evidence type="ECO:0000313" key="3">
    <source>
        <dbReference type="Proteomes" id="UP000190744"/>
    </source>
</evidence>
<organism evidence="2 3">
    <name type="scientific">Penicillium brasilianum</name>
    <dbReference type="NCBI Taxonomy" id="104259"/>
    <lineage>
        <taxon>Eukaryota</taxon>
        <taxon>Fungi</taxon>
        <taxon>Dikarya</taxon>
        <taxon>Ascomycota</taxon>
        <taxon>Pezizomycotina</taxon>
        <taxon>Eurotiomycetes</taxon>
        <taxon>Eurotiomycetidae</taxon>
        <taxon>Eurotiales</taxon>
        <taxon>Aspergillaceae</taxon>
        <taxon>Penicillium</taxon>
    </lineage>
</organism>
<comment type="caution">
    <text evidence="2">The sequence shown here is derived from an EMBL/GenBank/DDBJ whole genome shotgun (WGS) entry which is preliminary data.</text>
</comment>